<name>A0A6J7S1D8_9ZZZZ</name>
<accession>A0A6J7S1D8</accession>
<reference evidence="3" key="1">
    <citation type="submission" date="2020-05" db="EMBL/GenBank/DDBJ databases">
        <authorList>
            <person name="Chiriac C."/>
            <person name="Salcher M."/>
            <person name="Ghai R."/>
            <person name="Kavagutti S V."/>
        </authorList>
    </citation>
    <scope>NUCLEOTIDE SEQUENCE</scope>
</reference>
<feature type="compositionally biased region" description="Gly residues" evidence="1">
    <location>
        <begin position="196"/>
        <end position="205"/>
    </location>
</feature>
<gene>
    <name evidence="2" type="ORF">UFOPK3522_00814</name>
    <name evidence="3" type="ORF">UFOPK4175_00662</name>
</gene>
<evidence type="ECO:0000256" key="1">
    <source>
        <dbReference type="SAM" id="MobiDB-lite"/>
    </source>
</evidence>
<feature type="compositionally biased region" description="Low complexity" evidence="1">
    <location>
        <begin position="135"/>
        <end position="155"/>
    </location>
</feature>
<feature type="compositionally biased region" description="Polar residues" evidence="1">
    <location>
        <begin position="165"/>
        <end position="174"/>
    </location>
</feature>
<dbReference type="EMBL" id="CAESAO010000058">
    <property type="protein sequence ID" value="CAB4343289.1"/>
    <property type="molecule type" value="Genomic_DNA"/>
</dbReference>
<evidence type="ECO:0000313" key="2">
    <source>
        <dbReference type="EMBL" id="CAB4343289.1"/>
    </source>
</evidence>
<dbReference type="AlphaFoldDB" id="A0A6J7S1D8"/>
<sequence length="205" mass="19585">MFSDQINSPLVGVPGDSCASCGSTLSPDQRYCLACGTRRSGANLHFQQILSSDSAAPMATGAAAATPAAGGAATGSSGRSSMPALASIACLLLALGVGVLIGKSGSGSGSAATTQAVTAAPAATDTAAGAAAETTATKKSAKSSSSTAPAASTAANPSLKKLESLSPTEYQKQSLKLPKVVGTGGAPPPKDNKAPAGGGSFDTIG</sequence>
<protein>
    <submittedName>
        <fullName evidence="3">Unannotated protein</fullName>
    </submittedName>
</protein>
<organism evidence="3">
    <name type="scientific">freshwater metagenome</name>
    <dbReference type="NCBI Taxonomy" id="449393"/>
    <lineage>
        <taxon>unclassified sequences</taxon>
        <taxon>metagenomes</taxon>
        <taxon>ecological metagenomes</taxon>
    </lineage>
</organism>
<feature type="region of interest" description="Disordered" evidence="1">
    <location>
        <begin position="135"/>
        <end position="205"/>
    </location>
</feature>
<evidence type="ECO:0000313" key="3">
    <source>
        <dbReference type="EMBL" id="CAB5034290.1"/>
    </source>
</evidence>
<proteinExistence type="predicted"/>
<dbReference type="EMBL" id="CAFBPX010000099">
    <property type="protein sequence ID" value="CAB5034290.1"/>
    <property type="molecule type" value="Genomic_DNA"/>
</dbReference>